<dbReference type="AlphaFoldDB" id="A0A0K0G1I8"/>
<name>A0A0K0G1I8_STRVS</name>
<reference evidence="1" key="1">
    <citation type="submission" date="2014-07" db="EMBL/GenBank/DDBJ databases">
        <authorList>
            <person name="Martin A.A"/>
            <person name="De Silva N."/>
        </authorList>
    </citation>
    <scope>NUCLEOTIDE SEQUENCE</scope>
</reference>
<organism evidence="1 2">
    <name type="scientific">Strongyloides venezuelensis</name>
    <name type="common">Threadworm</name>
    <dbReference type="NCBI Taxonomy" id="75913"/>
    <lineage>
        <taxon>Eukaryota</taxon>
        <taxon>Metazoa</taxon>
        <taxon>Ecdysozoa</taxon>
        <taxon>Nematoda</taxon>
        <taxon>Chromadorea</taxon>
        <taxon>Rhabditida</taxon>
        <taxon>Tylenchina</taxon>
        <taxon>Panagrolaimomorpha</taxon>
        <taxon>Strongyloidoidea</taxon>
        <taxon>Strongyloididae</taxon>
        <taxon>Strongyloides</taxon>
    </lineage>
</organism>
<evidence type="ECO:0000313" key="2">
    <source>
        <dbReference type="WBParaSite" id="SVE_1857900.1"/>
    </source>
</evidence>
<dbReference type="InterPro" id="IPR001015">
    <property type="entry name" value="Ferrochelatase"/>
</dbReference>
<dbReference type="STRING" id="75913.A0A0K0G1I8"/>
<proteinExistence type="predicted"/>
<dbReference type="Proteomes" id="UP000035680">
    <property type="component" value="Unassembled WGS sequence"/>
</dbReference>
<dbReference type="Pfam" id="PF00762">
    <property type="entry name" value="Ferrochelatase"/>
    <property type="match status" value="1"/>
</dbReference>
<sequence length="353" mass="41223">MKPLLLRFTRSLASKISLPKTTVLLIHNGQPRTLYYAREFLSKQLIEHEKLPSLLAEMTVDKYLKMSKNIVKCMEEYTEDLEISNYLDTLSKNIENKLTQNAPFGKPYKINYSFTFPVSDKDYSIKNSLMNMISKDGTQRLIVLPLHPTCSSNTNEYLKNKIDKFMMEHTELIDEENTNFKVVKNYPVSFDYSFINEWFNESFIVNYWSKRLKEICNNPEEVPDMIIFTTSCNNTSDDKNNFIKNYKNICGDIIKNVDYPSPWRSTFYYPWDFLVSLKIIKESNLTTVIKEHQKKGKNSIVIVPIFDFIPTFNTTTILPQLASQSNVRLLEATNSVEFLSTNFSDIIERELVN</sequence>
<keyword evidence="1" id="KW-1185">Reference proteome</keyword>
<accession>A0A0K0G1I8</accession>
<evidence type="ECO:0000313" key="1">
    <source>
        <dbReference type="Proteomes" id="UP000035680"/>
    </source>
</evidence>
<reference evidence="2" key="2">
    <citation type="submission" date="2015-08" db="UniProtKB">
        <authorList>
            <consortium name="WormBaseParasite"/>
        </authorList>
    </citation>
    <scope>IDENTIFICATION</scope>
</reference>
<dbReference type="SUPFAM" id="SSF53800">
    <property type="entry name" value="Chelatase"/>
    <property type="match status" value="1"/>
</dbReference>
<dbReference type="Gene3D" id="3.40.50.1400">
    <property type="match status" value="1"/>
</dbReference>
<dbReference type="GO" id="GO:0006783">
    <property type="term" value="P:heme biosynthetic process"/>
    <property type="evidence" value="ECO:0007669"/>
    <property type="project" value="InterPro"/>
</dbReference>
<dbReference type="GO" id="GO:0004325">
    <property type="term" value="F:ferrochelatase activity"/>
    <property type="evidence" value="ECO:0007669"/>
    <property type="project" value="InterPro"/>
</dbReference>
<dbReference type="WBParaSite" id="SVE_1857900.1">
    <property type="protein sequence ID" value="SVE_1857900.1"/>
    <property type="gene ID" value="SVE_1857900"/>
</dbReference>
<protein>
    <submittedName>
        <fullName evidence="2">Ferrochelatase</fullName>
    </submittedName>
</protein>